<accession>A0A6A6SLE4</accession>
<sequence length="562" mass="65006">MDALDFGKDEKQPNLTFGACSGNVMKDVREKMLEQGPAMDTRKLMSKDNPYTPIGKPQIAAMTISGNDMKFSGIITDCAFRYMPKMGCDQRLDDSRSIVESSDFKNELRLTFAKVISAGREAGGADPPESFQLYVGGYIHLFNPVDLDCDNVYWNVDRGWWSYKEYLKWWSRRQPFNDLVDKINEVIRSVAEELGPWGVIYVDGYNEKFDDHRFCEHREPNCIHGNAYQDRDVETKIWSYRSYWMDGRIVPPNNGEGENRTRYCKEGTGEDQTQEVDPDDPNAINIFETLSDALVPNPEERQKMRDDKNLAPWNVSQGNWDRYDDMFEMLKDRIQLHDDPAKSQWVYDWTYRMFHPKKSGYQFFADSWMDKIMAHRKEEDTPQEPQPPAATKALSINFESKIDHIEGGNGDLETLWYRRTWLFYEHNVGDPVGCFDRDKAWQFAEPMTMVDNDMPEWPSNPEINSKNLDNASIIPQGCYYRNDGTNAGTLFYPDAPGDFIAIGGLKAIGCKEHENRKRPEKTYSCSDETYRRAAVVCSIKANIFLEMLERKVEVSSMTGRLK</sequence>
<dbReference type="SUPFAM" id="SSF52266">
    <property type="entry name" value="SGNH hydrolase"/>
    <property type="match status" value="1"/>
</dbReference>
<reference evidence="1" key="1">
    <citation type="journal article" date="2020" name="Stud. Mycol.">
        <title>101 Dothideomycetes genomes: a test case for predicting lifestyles and emergence of pathogens.</title>
        <authorList>
            <person name="Haridas S."/>
            <person name="Albert R."/>
            <person name="Binder M."/>
            <person name="Bloem J."/>
            <person name="Labutti K."/>
            <person name="Salamov A."/>
            <person name="Andreopoulos B."/>
            <person name="Baker S."/>
            <person name="Barry K."/>
            <person name="Bills G."/>
            <person name="Bluhm B."/>
            <person name="Cannon C."/>
            <person name="Castanera R."/>
            <person name="Culley D."/>
            <person name="Daum C."/>
            <person name="Ezra D."/>
            <person name="Gonzalez J."/>
            <person name="Henrissat B."/>
            <person name="Kuo A."/>
            <person name="Liang C."/>
            <person name="Lipzen A."/>
            <person name="Lutzoni F."/>
            <person name="Magnuson J."/>
            <person name="Mondo S."/>
            <person name="Nolan M."/>
            <person name="Ohm R."/>
            <person name="Pangilinan J."/>
            <person name="Park H.-J."/>
            <person name="Ramirez L."/>
            <person name="Alfaro M."/>
            <person name="Sun H."/>
            <person name="Tritt A."/>
            <person name="Yoshinaga Y."/>
            <person name="Zwiers L.-H."/>
            <person name="Turgeon B."/>
            <person name="Goodwin S."/>
            <person name="Spatafora J."/>
            <person name="Crous P."/>
            <person name="Grigoriev I."/>
        </authorList>
    </citation>
    <scope>NUCLEOTIDE SEQUENCE</scope>
    <source>
        <strain evidence="1">CBS 122681</strain>
    </source>
</reference>
<dbReference type="GO" id="GO:0016788">
    <property type="term" value="F:hydrolase activity, acting on ester bonds"/>
    <property type="evidence" value="ECO:0007669"/>
    <property type="project" value="InterPro"/>
</dbReference>
<dbReference type="PANTHER" id="PTHR37981">
    <property type="entry name" value="LIPASE 2"/>
    <property type="match status" value="1"/>
</dbReference>
<dbReference type="Gene3D" id="3.40.50.1110">
    <property type="entry name" value="SGNH hydrolase"/>
    <property type="match status" value="1"/>
</dbReference>
<dbReference type="InterPro" id="IPR036514">
    <property type="entry name" value="SGNH_hydro_sf"/>
</dbReference>
<dbReference type="InterPro" id="IPR037460">
    <property type="entry name" value="SEST-like"/>
</dbReference>
<dbReference type="EMBL" id="MU004547">
    <property type="protein sequence ID" value="KAF2648272.1"/>
    <property type="molecule type" value="Genomic_DNA"/>
</dbReference>
<keyword evidence="2" id="KW-1185">Reference proteome</keyword>
<dbReference type="AlphaFoldDB" id="A0A6A6SLE4"/>
<dbReference type="Proteomes" id="UP000799324">
    <property type="component" value="Unassembled WGS sequence"/>
</dbReference>
<protein>
    <submittedName>
        <fullName evidence="1">Uncharacterized protein</fullName>
    </submittedName>
</protein>
<evidence type="ECO:0000313" key="1">
    <source>
        <dbReference type="EMBL" id="KAF2648272.1"/>
    </source>
</evidence>
<dbReference type="OrthoDB" id="21678at2759"/>
<evidence type="ECO:0000313" key="2">
    <source>
        <dbReference type="Proteomes" id="UP000799324"/>
    </source>
</evidence>
<gene>
    <name evidence="1" type="ORF">K491DRAFT_684818</name>
</gene>
<dbReference type="GO" id="GO:0006629">
    <property type="term" value="P:lipid metabolic process"/>
    <property type="evidence" value="ECO:0007669"/>
    <property type="project" value="TreeGrafter"/>
</dbReference>
<name>A0A6A6SLE4_9PLEO</name>
<dbReference type="PANTHER" id="PTHR37981:SF1">
    <property type="entry name" value="SGNH HYDROLASE-TYPE ESTERASE DOMAIN-CONTAINING PROTEIN"/>
    <property type="match status" value="1"/>
</dbReference>
<proteinExistence type="predicted"/>
<organism evidence="1 2">
    <name type="scientific">Lophiostoma macrostomum CBS 122681</name>
    <dbReference type="NCBI Taxonomy" id="1314788"/>
    <lineage>
        <taxon>Eukaryota</taxon>
        <taxon>Fungi</taxon>
        <taxon>Dikarya</taxon>
        <taxon>Ascomycota</taxon>
        <taxon>Pezizomycotina</taxon>
        <taxon>Dothideomycetes</taxon>
        <taxon>Pleosporomycetidae</taxon>
        <taxon>Pleosporales</taxon>
        <taxon>Lophiostomataceae</taxon>
        <taxon>Lophiostoma</taxon>
    </lineage>
</organism>